<evidence type="ECO:0000313" key="2">
    <source>
        <dbReference type="Proteomes" id="UP001206925"/>
    </source>
</evidence>
<feature type="non-terminal residue" evidence="1">
    <location>
        <position position="1"/>
    </location>
</feature>
<dbReference type="EMBL" id="JAMZMK010008506">
    <property type="protein sequence ID" value="KAI7740130.1"/>
    <property type="molecule type" value="Genomic_DNA"/>
</dbReference>
<sequence>MVGSMVTMAVVGSMVADDGDDGGQCMMCTAVFRARPAGDNADRKAVALEGTSANTSDDTSDMGVEGSWLFTKFAPTGVQCCVGDATADLSIGVEKATVASDPPMRSVVLAIGAANAPIGAQGGVGKCATGRGRVVLA</sequence>
<gene>
    <name evidence="1" type="ORF">M8C21_019384</name>
</gene>
<protein>
    <submittedName>
        <fullName evidence="1">Uncharacterized protein</fullName>
    </submittedName>
</protein>
<reference evidence="1" key="1">
    <citation type="submission" date="2022-06" db="EMBL/GenBank/DDBJ databases">
        <title>Uncovering the hologenomic basis of an extraordinary plant invasion.</title>
        <authorList>
            <person name="Bieker V.C."/>
            <person name="Martin M.D."/>
            <person name="Gilbert T."/>
            <person name="Hodgins K."/>
            <person name="Battlay P."/>
            <person name="Petersen B."/>
            <person name="Wilson J."/>
        </authorList>
    </citation>
    <scope>NUCLEOTIDE SEQUENCE</scope>
    <source>
        <strain evidence="1">AA19_3_7</strain>
        <tissue evidence="1">Leaf</tissue>
    </source>
</reference>
<organism evidence="1 2">
    <name type="scientific">Ambrosia artemisiifolia</name>
    <name type="common">Common ragweed</name>
    <dbReference type="NCBI Taxonomy" id="4212"/>
    <lineage>
        <taxon>Eukaryota</taxon>
        <taxon>Viridiplantae</taxon>
        <taxon>Streptophyta</taxon>
        <taxon>Embryophyta</taxon>
        <taxon>Tracheophyta</taxon>
        <taxon>Spermatophyta</taxon>
        <taxon>Magnoliopsida</taxon>
        <taxon>eudicotyledons</taxon>
        <taxon>Gunneridae</taxon>
        <taxon>Pentapetalae</taxon>
        <taxon>asterids</taxon>
        <taxon>campanulids</taxon>
        <taxon>Asterales</taxon>
        <taxon>Asteraceae</taxon>
        <taxon>Asteroideae</taxon>
        <taxon>Heliantheae alliance</taxon>
        <taxon>Heliantheae</taxon>
        <taxon>Ambrosia</taxon>
    </lineage>
</organism>
<keyword evidence="2" id="KW-1185">Reference proteome</keyword>
<evidence type="ECO:0000313" key="1">
    <source>
        <dbReference type="EMBL" id="KAI7740130.1"/>
    </source>
</evidence>
<accession>A0AAD5CF48</accession>
<proteinExistence type="predicted"/>
<dbReference type="AlphaFoldDB" id="A0AAD5CF48"/>
<name>A0AAD5CF48_AMBAR</name>
<comment type="caution">
    <text evidence="1">The sequence shown here is derived from an EMBL/GenBank/DDBJ whole genome shotgun (WGS) entry which is preliminary data.</text>
</comment>
<dbReference type="Proteomes" id="UP001206925">
    <property type="component" value="Unassembled WGS sequence"/>
</dbReference>